<evidence type="ECO:0000313" key="2">
    <source>
        <dbReference type="Proteomes" id="UP000203359"/>
    </source>
</evidence>
<dbReference type="RefSeq" id="NP_891915.1">
    <property type="nucleotide sequence ID" value="NC_005068.1"/>
</dbReference>
<dbReference type="EMBL" id="AY229987">
    <property type="protein sequence ID" value="AAQ21663.1"/>
    <property type="molecule type" value="Genomic_DNA"/>
</dbReference>
<keyword evidence="2" id="KW-1185">Reference proteome</keyword>
<dbReference type="SUPFAM" id="SSF50353">
    <property type="entry name" value="Cytokine"/>
    <property type="match status" value="1"/>
</dbReference>
<protein>
    <submittedName>
        <fullName evidence="1">Fgf</fullName>
    </submittedName>
</protein>
<proteinExistence type="predicted"/>
<dbReference type="Proteomes" id="UP000203359">
    <property type="component" value="Segment"/>
</dbReference>
<reference evidence="1 2" key="1">
    <citation type="journal article" date="1994" name="J. Gen. Virol.">
        <title>Genome organization of the DNA-binding protein gene region of Cryptophlebia leucotreta granulosis virus is closely related to that of nuclear polyhedrosis viruses.</title>
        <authorList>
            <person name="Jehle J.A."/>
            <person name="Backhaus H."/>
        </authorList>
    </citation>
    <scope>NUCLEOTIDE SEQUENCE [LARGE SCALE GENOMIC DNA]</scope>
    <source>
        <strain evidence="1">CV3</strain>
    </source>
</reference>
<dbReference type="OrthoDB" id="22786at10239"/>
<organism evidence="1 2">
    <name type="scientific">Cryptophlebia leucotreta granulosis virus</name>
    <name type="common">ClGV</name>
    <name type="synonym">Cryptophlebia leucotreta granulovirus</name>
    <dbReference type="NCBI Taxonomy" id="35254"/>
    <lineage>
        <taxon>Viruses</taxon>
        <taxon>Viruses incertae sedis</taxon>
        <taxon>Naldaviricetes</taxon>
        <taxon>Lefavirales</taxon>
        <taxon>Baculoviridae</taxon>
        <taxon>Betabaculovirus</taxon>
        <taxon>Betabaculovirus cryleucotretae</taxon>
    </lineage>
</organism>
<reference evidence="1 2" key="2">
    <citation type="journal article" date="1994" name="J. Gen. Virol.">
        <title>The granulin gene region of Cryptophlebia leucotreta granulosis virus: sequence analysis and phylogenetic considerations.</title>
        <authorList>
            <person name="Jehle J.A."/>
            <person name="Backhaus H."/>
        </authorList>
    </citation>
    <scope>NUCLEOTIDE SEQUENCE [LARGE SCALE GENOMIC DNA]</scope>
    <source>
        <strain evidence="1">CV3</strain>
    </source>
</reference>
<organismHost>
    <name type="scientific">Tortricidae</name>
    <dbReference type="NCBI Taxonomy" id="7139"/>
</organismHost>
<name>Q7T5M1_GVCL</name>
<sequence>MLLFATLFTILFPIIIESVGFISLLKYPTRYLCIHRSDNKIYINDASSSDCIRLEINVHKFQNNIVINFLSNKRICRFLCINKCGDVYHDSVYHTDDCKLTTAAFDDIETLSVHRGNYSDFVATHDFYNFVPLSFKEGDSIEREYDGVALKYVSTDNRKTCELSLTPSLSTKVCSESSQRFENDYKPRKHYRDYSLWKKILIMFGVTKYTTPDEKHTPLSYKEFSDTSQS</sequence>
<reference evidence="1 2" key="4">
    <citation type="journal article" date="2003" name="Virology">
        <title>The genome of the Cryptophlebia leucotreta granulovirus.</title>
        <authorList>
            <person name="Lange M."/>
            <person name="Jehle J.A."/>
        </authorList>
    </citation>
    <scope>NUCLEOTIDE SEQUENCE [LARGE SCALE GENOMIC DNA]</scope>
    <source>
        <strain evidence="1">CV3</strain>
    </source>
</reference>
<dbReference type="InterPro" id="IPR008996">
    <property type="entry name" value="IL1/FGF"/>
</dbReference>
<reference evidence="1 2" key="3">
    <citation type="journal article" date="2002" name="J. Gen. Virol.">
        <title>The expansion of a hypervariable, non-hr ori-like region in the genome of Cryptophlebia leucotreta granulovirus provides in vivo evidence for the utilization of baculovirus non-hr oris during replication.</title>
        <authorList>
            <person name="Jehle J.A."/>
        </authorList>
    </citation>
    <scope>NUCLEOTIDE SEQUENCE [LARGE SCALE GENOMIC DNA]</scope>
    <source>
        <strain evidence="1">CV3</strain>
    </source>
</reference>
<evidence type="ECO:0000313" key="1">
    <source>
        <dbReference type="EMBL" id="AAQ21663.1"/>
    </source>
</evidence>
<dbReference type="KEGG" id="vg:1725058"/>
<accession>Q7T5M1</accession>
<dbReference type="GeneID" id="1725058"/>